<gene>
    <name evidence="1" type="ORF">CU635_01190</name>
    <name evidence="2" type="ORF">CVD25_03595</name>
</gene>
<dbReference type="Proteomes" id="UP000234951">
    <property type="component" value="Unassembled WGS sequence"/>
</dbReference>
<dbReference type="OrthoDB" id="2903441at2"/>
<sequence>MDIELLEEIERRAKRQKYLWMIDILEGYKSNIRQATDHFEDGVSIYRSAHGCYATNWQGQSREAYELIAGGLSQTANQVYTLGEELIQEIGTEIRKLRKKVEALS</sequence>
<dbReference type="Proteomes" id="UP000235114">
    <property type="component" value="Unassembled WGS sequence"/>
</dbReference>
<evidence type="ECO:0000313" key="1">
    <source>
        <dbReference type="EMBL" id="PLR86561.1"/>
    </source>
</evidence>
<dbReference type="AlphaFoldDB" id="A0A2N5GSD9"/>
<dbReference type="EMBL" id="PGVD01000012">
    <property type="protein sequence ID" value="PLS00332.1"/>
    <property type="molecule type" value="Genomic_DNA"/>
</dbReference>
<dbReference type="EMBL" id="PGVA01000002">
    <property type="protein sequence ID" value="PLR86561.1"/>
    <property type="molecule type" value="Genomic_DNA"/>
</dbReference>
<comment type="caution">
    <text evidence="1">The sequence shown here is derived from an EMBL/GenBank/DDBJ whole genome shotgun (WGS) entry which is preliminary data.</text>
</comment>
<proteinExistence type="predicted"/>
<name>A0A2N5GSD9_9BACI</name>
<protein>
    <submittedName>
        <fullName evidence="1">DUF5082 domain-containing protein</fullName>
    </submittedName>
</protein>
<reference evidence="1 3" key="1">
    <citation type="submission" date="2017-11" db="EMBL/GenBank/DDBJ databases">
        <title>Comparitive Functional Genomics of Dry Heat Resistant strains isolated from the Viking Spacecraft.</title>
        <authorList>
            <person name="Seuylemezian A."/>
            <person name="Cooper K."/>
            <person name="Vaishampayan P."/>
        </authorList>
    </citation>
    <scope>NUCLEOTIDE SEQUENCE [LARGE SCALE GENOMIC DNA]</scope>
    <source>
        <strain evidence="1 3">M4.6</strain>
    </source>
</reference>
<keyword evidence="4" id="KW-1185">Reference proteome</keyword>
<reference evidence="2 4" key="2">
    <citation type="submission" date="2017-12" db="EMBL/GenBank/DDBJ databases">
        <title>Comparative Functional Genomics of Dry Heat Resistant strains isolated from the Viking Spacecraft.</title>
        <authorList>
            <person name="Seuylemezian A."/>
            <person name="Cooper K."/>
            <person name="Vaishampayan P."/>
        </authorList>
    </citation>
    <scope>NUCLEOTIDE SEQUENCE [LARGE SCALE GENOMIC DNA]</scope>
    <source>
        <strain evidence="2 4">ATCC 29669</strain>
    </source>
</reference>
<dbReference type="RefSeq" id="WP_101575346.1">
    <property type="nucleotide sequence ID" value="NZ_PGVA01000002.1"/>
</dbReference>
<evidence type="ECO:0000313" key="3">
    <source>
        <dbReference type="Proteomes" id="UP000234951"/>
    </source>
</evidence>
<accession>A0A2N5GSD9</accession>
<organism evidence="1 3">
    <name type="scientific">Bacillus canaveralius</name>
    <dbReference type="NCBI Taxonomy" id="1403243"/>
    <lineage>
        <taxon>Bacteria</taxon>
        <taxon>Bacillati</taxon>
        <taxon>Bacillota</taxon>
        <taxon>Bacilli</taxon>
        <taxon>Bacillales</taxon>
        <taxon>Bacillaceae</taxon>
        <taxon>Bacillus</taxon>
    </lineage>
</organism>
<evidence type="ECO:0000313" key="2">
    <source>
        <dbReference type="EMBL" id="PLS00332.1"/>
    </source>
</evidence>
<evidence type="ECO:0000313" key="4">
    <source>
        <dbReference type="Proteomes" id="UP000235114"/>
    </source>
</evidence>